<reference evidence="2" key="1">
    <citation type="submission" date="2022-03" db="EMBL/GenBank/DDBJ databases">
        <title>Genome Identification and Characterization of new species Bdellovibrio reynosense LBG001 sp. nov. from a Mexico soil sample.</title>
        <authorList>
            <person name="Camilli A."/>
            <person name="Ajao Y."/>
            <person name="Guo X."/>
        </authorList>
    </citation>
    <scope>NUCLEOTIDE SEQUENCE</scope>
    <source>
        <strain evidence="2">LBG001</strain>
    </source>
</reference>
<keyword evidence="1" id="KW-0472">Membrane</keyword>
<feature type="transmembrane region" description="Helical" evidence="1">
    <location>
        <begin position="31"/>
        <end position="48"/>
    </location>
</feature>
<organism evidence="2 3">
    <name type="scientific">Bdellovibrio reynosensis</name>
    <dbReference type="NCBI Taxonomy" id="2835041"/>
    <lineage>
        <taxon>Bacteria</taxon>
        <taxon>Pseudomonadati</taxon>
        <taxon>Bdellovibrionota</taxon>
        <taxon>Bdellovibrionia</taxon>
        <taxon>Bdellovibrionales</taxon>
        <taxon>Pseudobdellovibrionaceae</taxon>
        <taxon>Bdellovibrio</taxon>
    </lineage>
</organism>
<dbReference type="EMBL" id="CP093442">
    <property type="protein sequence ID" value="UOF01427.1"/>
    <property type="molecule type" value="Genomic_DNA"/>
</dbReference>
<evidence type="ECO:0008006" key="4">
    <source>
        <dbReference type="Google" id="ProtNLM"/>
    </source>
</evidence>
<dbReference type="RefSeq" id="WP_243537867.1">
    <property type="nucleotide sequence ID" value="NZ_CP093442.1"/>
</dbReference>
<protein>
    <recommendedName>
        <fullName evidence="4">CidA/LrgA family protein</fullName>
    </recommendedName>
</protein>
<proteinExistence type="predicted"/>
<sequence>MKKSRRLLAHYTVFFSGSLVLVYQALGLSMVGDSVNFLCLLFVINGFFAKRSRHILENAGLLTLGYILPLFIRNSLKLSYSEAPSLLAFAKMGLVSTVTTFALGCAFSLLGFLLAQSFLKFQQISRGNVTTRNLSKD</sequence>
<feature type="transmembrane region" description="Helical" evidence="1">
    <location>
        <begin position="55"/>
        <end position="72"/>
    </location>
</feature>
<accession>A0ABY4CC15</accession>
<dbReference type="Proteomes" id="UP000830116">
    <property type="component" value="Chromosome"/>
</dbReference>
<feature type="transmembrane region" description="Helical" evidence="1">
    <location>
        <begin position="7"/>
        <end position="25"/>
    </location>
</feature>
<gene>
    <name evidence="2" type="ORF">MNR06_00480</name>
</gene>
<evidence type="ECO:0000256" key="1">
    <source>
        <dbReference type="SAM" id="Phobius"/>
    </source>
</evidence>
<keyword evidence="1" id="KW-1133">Transmembrane helix</keyword>
<keyword evidence="3" id="KW-1185">Reference proteome</keyword>
<name>A0ABY4CC15_9BACT</name>
<feature type="transmembrane region" description="Helical" evidence="1">
    <location>
        <begin position="92"/>
        <end position="115"/>
    </location>
</feature>
<evidence type="ECO:0000313" key="3">
    <source>
        <dbReference type="Proteomes" id="UP000830116"/>
    </source>
</evidence>
<keyword evidence="1" id="KW-0812">Transmembrane</keyword>
<evidence type="ECO:0000313" key="2">
    <source>
        <dbReference type="EMBL" id="UOF01427.1"/>
    </source>
</evidence>